<dbReference type="CDD" id="cd00886">
    <property type="entry name" value="MogA_MoaB"/>
    <property type="match status" value="1"/>
</dbReference>
<dbReference type="InterPro" id="IPR012245">
    <property type="entry name" value="MoaB"/>
</dbReference>
<comment type="caution">
    <text evidence="3">The sequence shown here is derived from an EMBL/GenBank/DDBJ whole genome shotgun (WGS) entry which is preliminary data.</text>
</comment>
<dbReference type="Pfam" id="PF00994">
    <property type="entry name" value="MoCF_biosynth"/>
    <property type="match status" value="1"/>
</dbReference>
<dbReference type="InterPro" id="IPR036425">
    <property type="entry name" value="MoaB/Mog-like_dom_sf"/>
</dbReference>
<evidence type="ECO:0000259" key="1">
    <source>
        <dbReference type="SMART" id="SM00852"/>
    </source>
</evidence>
<dbReference type="SUPFAM" id="SSF53218">
    <property type="entry name" value="Molybdenum cofactor biosynthesis proteins"/>
    <property type="match status" value="1"/>
</dbReference>
<dbReference type="NCBIfam" id="TIGR00177">
    <property type="entry name" value="molyb_syn"/>
    <property type="match status" value="1"/>
</dbReference>
<dbReference type="Gene3D" id="3.40.980.10">
    <property type="entry name" value="MoaB/Mog-like domain"/>
    <property type="match status" value="1"/>
</dbReference>
<sequence length="174" mass="19112">MKPHEYHRAESPHNLRIAVITASSSRYYKKIRNEAYVDESGENAVQILRELGHSVEYLGVVNDDIWMIRSTVLTALGEGFDVVVVTGGTGLSPRDVTIEALRPLFEKEVEGWGEIFRVESYREIGSAAALSRTTAGIVNGRLVVALPGSPEAVKLGLKLLGPEIPHIIHIARKT</sequence>
<protein>
    <submittedName>
        <fullName evidence="3">Molybdenum cofactor biosynthesis protein MoaB</fullName>
    </submittedName>
</protein>
<dbReference type="PANTHER" id="PTHR43232:SF2">
    <property type="entry name" value="MOLYBDENUM COFACTOR BIOSYNTHESIS PROTEIN B"/>
    <property type="match status" value="1"/>
</dbReference>
<accession>A0A7C4I604</accession>
<proteinExistence type="predicted"/>
<evidence type="ECO:0000313" key="3">
    <source>
        <dbReference type="EMBL" id="HGN90794.1"/>
    </source>
</evidence>
<dbReference type="GO" id="GO:0006777">
    <property type="term" value="P:Mo-molybdopterin cofactor biosynthetic process"/>
    <property type="evidence" value="ECO:0007669"/>
    <property type="project" value="InterPro"/>
</dbReference>
<gene>
    <name evidence="3" type="ORF">ENT82_06695</name>
    <name evidence="2" type="ORF">ENU43_00725</name>
</gene>
<dbReference type="PANTHER" id="PTHR43232">
    <property type="entry name" value="MOLYBDENUM COFACTOR BIOSYNTHESIS PROTEIN B"/>
    <property type="match status" value="1"/>
</dbReference>
<dbReference type="GO" id="GO:0005829">
    <property type="term" value="C:cytosol"/>
    <property type="evidence" value="ECO:0007669"/>
    <property type="project" value="TreeGrafter"/>
</dbReference>
<feature type="domain" description="MoaB/Mog" evidence="1">
    <location>
        <begin position="18"/>
        <end position="167"/>
    </location>
</feature>
<reference evidence="3" key="1">
    <citation type="journal article" date="2020" name="mSystems">
        <title>Genome- and Community-Level Interaction Insights into Carbon Utilization and Element Cycling Functions of Hydrothermarchaeota in Hydrothermal Sediment.</title>
        <authorList>
            <person name="Zhou Z."/>
            <person name="Liu Y."/>
            <person name="Xu W."/>
            <person name="Pan J."/>
            <person name="Luo Z.H."/>
            <person name="Li M."/>
        </authorList>
    </citation>
    <scope>NUCLEOTIDE SEQUENCE [LARGE SCALE GENOMIC DNA]</scope>
    <source>
        <strain evidence="3">SpSt-613</strain>
        <strain evidence="2">SpSt-669</strain>
    </source>
</reference>
<dbReference type="EMBL" id="DTAD01000073">
    <property type="protein sequence ID" value="HGN90794.1"/>
    <property type="molecule type" value="Genomic_DNA"/>
</dbReference>
<dbReference type="InterPro" id="IPR001453">
    <property type="entry name" value="MoaB/Mog_dom"/>
</dbReference>
<dbReference type="SMART" id="SM00852">
    <property type="entry name" value="MoCF_biosynth"/>
    <property type="match status" value="1"/>
</dbReference>
<evidence type="ECO:0000313" key="2">
    <source>
        <dbReference type="EMBL" id="HGL40183.1"/>
    </source>
</evidence>
<organism evidence="3">
    <name type="scientific">Caldiarchaeum subterraneum</name>
    <dbReference type="NCBI Taxonomy" id="311458"/>
    <lineage>
        <taxon>Archaea</taxon>
        <taxon>Nitrososphaerota</taxon>
        <taxon>Candidatus Caldarchaeales</taxon>
        <taxon>Candidatus Caldarchaeaceae</taxon>
        <taxon>Candidatus Caldarchaeum</taxon>
    </lineage>
</organism>
<name>A0A7C4I604_CALS0</name>
<dbReference type="PIRSF" id="PIRSF006443">
    <property type="entry name" value="MoaB"/>
    <property type="match status" value="1"/>
</dbReference>
<dbReference type="AlphaFoldDB" id="A0A7C4I604"/>
<dbReference type="EMBL" id="DTCM01000010">
    <property type="protein sequence ID" value="HGL40183.1"/>
    <property type="molecule type" value="Genomic_DNA"/>
</dbReference>